<protein>
    <submittedName>
        <fullName evidence="2">N-acetyltransferase</fullName>
    </submittedName>
</protein>
<gene>
    <name evidence="2" type="ORF">CXR34_11360</name>
</gene>
<dbReference type="Pfam" id="PF00583">
    <property type="entry name" value="Acetyltransf_1"/>
    <property type="match status" value="1"/>
</dbReference>
<dbReference type="KEGG" id="mhos:CXR34_11360"/>
<dbReference type="CDD" id="cd04301">
    <property type="entry name" value="NAT_SF"/>
    <property type="match status" value="1"/>
</dbReference>
<organism evidence="2 3">
    <name type="scientific">Microbacterium hominis</name>
    <dbReference type="NCBI Taxonomy" id="162426"/>
    <lineage>
        <taxon>Bacteria</taxon>
        <taxon>Bacillati</taxon>
        <taxon>Actinomycetota</taxon>
        <taxon>Actinomycetes</taxon>
        <taxon>Micrococcales</taxon>
        <taxon>Microbacteriaceae</taxon>
        <taxon>Microbacterium</taxon>
    </lineage>
</organism>
<evidence type="ECO:0000313" key="3">
    <source>
        <dbReference type="Proteomes" id="UP000233276"/>
    </source>
</evidence>
<dbReference type="GO" id="GO:0016747">
    <property type="term" value="F:acyltransferase activity, transferring groups other than amino-acyl groups"/>
    <property type="evidence" value="ECO:0007669"/>
    <property type="project" value="InterPro"/>
</dbReference>
<evidence type="ECO:0000259" key="1">
    <source>
        <dbReference type="PROSITE" id="PS51186"/>
    </source>
</evidence>
<dbReference type="InterPro" id="IPR016181">
    <property type="entry name" value="Acyl_CoA_acyltransferase"/>
</dbReference>
<dbReference type="SUPFAM" id="SSF55729">
    <property type="entry name" value="Acyl-CoA N-acyltransferases (Nat)"/>
    <property type="match status" value="1"/>
</dbReference>
<keyword evidence="2" id="KW-0808">Transferase</keyword>
<sequence>MRVRPFADDDLSLPFLGTIPFRADRWRDAHTRSAVLEIDGRPVGAGIMWTSRVHGDRYWVTIVVDPASRRRGYGTALFTHLSALRAAPLAFMARGYVDEDALRFADALGAHTIQVVPPADVSPAARTALRPHPAVQPVHEIAWERILHANAATYAWTHAEWSPVASDFAAALSEDLEDELDLEASSAAIVDGDIVALSLVYRDSTPPILTAETTSRAASDGERLVEASVRRSLDVLAGRGIDLVTFDGHVTDPHFLPVWARLAPAGRWFRLVEIPPAGGGG</sequence>
<dbReference type="PROSITE" id="PS51186">
    <property type="entry name" value="GNAT"/>
    <property type="match status" value="1"/>
</dbReference>
<name>A0A2K9D8Q2_9MICO</name>
<dbReference type="InterPro" id="IPR000182">
    <property type="entry name" value="GNAT_dom"/>
</dbReference>
<dbReference type="Proteomes" id="UP000233276">
    <property type="component" value="Chromosome"/>
</dbReference>
<accession>A0A2K9D8Q2</accession>
<evidence type="ECO:0000313" key="2">
    <source>
        <dbReference type="EMBL" id="AUG29980.1"/>
    </source>
</evidence>
<reference evidence="2 3" key="1">
    <citation type="submission" date="2017-12" db="EMBL/GenBank/DDBJ databases">
        <title>Isolation and characterization of estrogens degradatiion strain Microbacterium hominis SJTG1.</title>
        <authorList>
            <person name="Xiong W."/>
            <person name="Yin C."/>
            <person name="Zheng D."/>
            <person name="Liang R."/>
        </authorList>
    </citation>
    <scope>NUCLEOTIDE SEQUENCE [LARGE SCALE GENOMIC DNA]</scope>
    <source>
        <strain evidence="2 3">SJTG1</strain>
    </source>
</reference>
<dbReference type="Gene3D" id="3.40.630.30">
    <property type="match status" value="1"/>
</dbReference>
<dbReference type="EMBL" id="CP025299">
    <property type="protein sequence ID" value="AUG29980.1"/>
    <property type="molecule type" value="Genomic_DNA"/>
</dbReference>
<dbReference type="AlphaFoldDB" id="A0A2K9D8Q2"/>
<proteinExistence type="predicted"/>
<feature type="domain" description="N-acetyltransferase" evidence="1">
    <location>
        <begin position="1"/>
        <end position="133"/>
    </location>
</feature>
<dbReference type="RefSeq" id="WP_101306443.1">
    <property type="nucleotide sequence ID" value="NZ_CP025299.1"/>
</dbReference>